<comment type="caution">
    <text evidence="2">The sequence shown here is derived from an EMBL/GenBank/DDBJ whole genome shotgun (WGS) entry which is preliminary data.</text>
</comment>
<evidence type="ECO:0000313" key="3">
    <source>
        <dbReference type="Proteomes" id="UP001589858"/>
    </source>
</evidence>
<keyword evidence="1" id="KW-1133">Transmembrane helix</keyword>
<dbReference type="RefSeq" id="WP_267221691.1">
    <property type="nucleotide sequence ID" value="NZ_JAPCWC010000011.1"/>
</dbReference>
<keyword evidence="1" id="KW-0472">Membrane</keyword>
<sequence length="286" mass="32827">MSWTSTILLWAAFFLLCAGIVGLLRPATLRLKSRWQALPVALGCIAAIGLAQILMPDPLGSPIIETQLRGLSKVVFWAVACWFCLSKAKRSAPVEAATDTQKPDRTPEEVDAIRRDLRRARLDPQAVQDLPPSSRPSLKSAGESLSLQFDRYKAGQVSLEEYQAFIVEEADALQAQRENLRGERSSWDPDDYADELTRIDEEGEEIAWRQDWVRKRIKDQSLREIRPEVADRGKWARFEYVDNDGVVTKREVVNWEVSGRYVRGYCKMRKEERSFRIDRISEWVSR</sequence>
<keyword evidence="3" id="KW-1185">Reference proteome</keyword>
<feature type="transmembrane region" description="Helical" evidence="1">
    <location>
        <begin position="6"/>
        <end position="24"/>
    </location>
</feature>
<keyword evidence="1" id="KW-0812">Transmembrane</keyword>
<reference evidence="2 3" key="1">
    <citation type="submission" date="2024-09" db="EMBL/GenBank/DDBJ databases">
        <authorList>
            <person name="Sun Q."/>
            <person name="Mori K."/>
        </authorList>
    </citation>
    <scope>NUCLEOTIDE SEQUENCE [LARGE SCALE GENOMIC DNA]</scope>
    <source>
        <strain evidence="2 3">CICC 11035S</strain>
    </source>
</reference>
<protein>
    <submittedName>
        <fullName evidence="2">Uncharacterized protein</fullName>
    </submittedName>
</protein>
<dbReference type="Proteomes" id="UP001589858">
    <property type="component" value="Unassembled WGS sequence"/>
</dbReference>
<organism evidence="2 3">
    <name type="scientific">Novosphingobium clariflavum</name>
    <dbReference type="NCBI Taxonomy" id="2029884"/>
    <lineage>
        <taxon>Bacteria</taxon>
        <taxon>Pseudomonadati</taxon>
        <taxon>Pseudomonadota</taxon>
        <taxon>Alphaproteobacteria</taxon>
        <taxon>Sphingomonadales</taxon>
        <taxon>Sphingomonadaceae</taxon>
        <taxon>Novosphingobium</taxon>
    </lineage>
</organism>
<evidence type="ECO:0000256" key="1">
    <source>
        <dbReference type="SAM" id="Phobius"/>
    </source>
</evidence>
<name>A0ABV6S2W7_9SPHN</name>
<proteinExistence type="predicted"/>
<dbReference type="EMBL" id="JBHLTM010000014">
    <property type="protein sequence ID" value="MFC0683565.1"/>
    <property type="molecule type" value="Genomic_DNA"/>
</dbReference>
<accession>A0ABV6S2W7</accession>
<gene>
    <name evidence="2" type="ORF">ACFFF8_03040</name>
</gene>
<evidence type="ECO:0000313" key="2">
    <source>
        <dbReference type="EMBL" id="MFC0683565.1"/>
    </source>
</evidence>